<evidence type="ECO:0000313" key="11">
    <source>
        <dbReference type="Proteomes" id="UP000053058"/>
    </source>
</evidence>
<dbReference type="PANTHER" id="PTHR30346">
    <property type="entry name" value="TRANSCRIPTIONAL DUAL REGULATOR HCAR-RELATED"/>
    <property type="match status" value="1"/>
</dbReference>
<dbReference type="Proteomes" id="UP000053058">
    <property type="component" value="Unassembled WGS sequence"/>
</dbReference>
<evidence type="ECO:0000313" key="8">
    <source>
        <dbReference type="EMBL" id="KSU28991.1"/>
    </source>
</evidence>
<evidence type="ECO:0000313" key="10">
    <source>
        <dbReference type="Proteomes" id="UP000052991"/>
    </source>
</evidence>
<dbReference type="SUPFAM" id="SSF53850">
    <property type="entry name" value="Periplasmic binding protein-like II"/>
    <property type="match status" value="1"/>
</dbReference>
<dbReference type="EMBL" id="LKLN01000076">
    <property type="protein sequence ID" value="KSU02726.1"/>
    <property type="molecule type" value="Genomic_DNA"/>
</dbReference>
<dbReference type="PANTHER" id="PTHR30346:SF0">
    <property type="entry name" value="HCA OPERON TRANSCRIPTIONAL ACTIVATOR HCAR"/>
    <property type="match status" value="1"/>
</dbReference>
<evidence type="ECO:0000313" key="7">
    <source>
        <dbReference type="EMBL" id="KSU02726.1"/>
    </source>
</evidence>
<dbReference type="PRINTS" id="PR00039">
    <property type="entry name" value="HTHLYSR"/>
</dbReference>
<dbReference type="InterPro" id="IPR036390">
    <property type="entry name" value="WH_DNA-bd_sf"/>
</dbReference>
<evidence type="ECO:0000256" key="1">
    <source>
        <dbReference type="ARBA" id="ARBA00009437"/>
    </source>
</evidence>
<dbReference type="Gene3D" id="1.10.10.10">
    <property type="entry name" value="Winged helix-like DNA-binding domain superfamily/Winged helix DNA-binding domain"/>
    <property type="match status" value="1"/>
</dbReference>
<keyword evidence="2" id="KW-0805">Transcription regulation</keyword>
<dbReference type="GO" id="GO:0003677">
    <property type="term" value="F:DNA binding"/>
    <property type="evidence" value="ECO:0007669"/>
    <property type="project" value="UniProtKB-KW"/>
</dbReference>
<dbReference type="RefSeq" id="WP_010905843.1">
    <property type="nucleotide sequence ID" value="NZ_BJMA01000016.1"/>
</dbReference>
<dbReference type="Pfam" id="PF00126">
    <property type="entry name" value="HTH_1"/>
    <property type="match status" value="1"/>
</dbReference>
<keyword evidence="4" id="KW-0804">Transcription</keyword>
<dbReference type="GO" id="GO:0032993">
    <property type="term" value="C:protein-DNA complex"/>
    <property type="evidence" value="ECO:0007669"/>
    <property type="project" value="TreeGrafter"/>
</dbReference>
<evidence type="ECO:0000256" key="4">
    <source>
        <dbReference type="ARBA" id="ARBA00023163"/>
    </source>
</evidence>
<feature type="domain" description="HTH lysR-type" evidence="5">
    <location>
        <begin position="1"/>
        <end position="59"/>
    </location>
</feature>
<dbReference type="Proteomes" id="UP000663169">
    <property type="component" value="Chromosome"/>
</dbReference>
<evidence type="ECO:0000313" key="6">
    <source>
        <dbReference type="EMBL" id="ARD96260.1"/>
    </source>
</evidence>
<evidence type="ECO:0000256" key="3">
    <source>
        <dbReference type="ARBA" id="ARBA00023125"/>
    </source>
</evidence>
<dbReference type="Proteomes" id="UP000052991">
    <property type="component" value="Unassembled WGS sequence"/>
</dbReference>
<dbReference type="Pfam" id="PF03466">
    <property type="entry name" value="LysR_substrate"/>
    <property type="match status" value="1"/>
</dbReference>
<proteinExistence type="inferred from homology"/>
<sequence>MKLSTLRYFVEVATENSFTKASQNLFISQPTLSRRIQELESELGVTLFNRNNTNNIILSPEGKQLLVKVRDVLDQIESISGMFDPEGPNKNNKASIKIGCLTNFDFSKLYDLIEQFKTQYPNVKFIIEQGSPMELNDGLLNRTYDLVLNLDNYISNNDVLKTSLYKNNNLQVAIQNNHRLASKQEIQFSDLTDETLILIERNKSPLVFDYVINQCLKHGFHAKANYYVKNLDEGLSKTSLGEGISFLYSGMDNGYLSKKYRVKFLNLNEEKSSQNLVYAFQENNNPMLDEFLNFVHQNRSDLY</sequence>
<evidence type="ECO:0000256" key="2">
    <source>
        <dbReference type="ARBA" id="ARBA00023015"/>
    </source>
</evidence>
<dbReference type="InterPro" id="IPR036388">
    <property type="entry name" value="WH-like_DNA-bd_sf"/>
</dbReference>
<reference evidence="7" key="2">
    <citation type="journal article" date="2017" name="Genome Announc.">
        <title>Draft Genome Sequences of 24 Lactococcus lactis Strains.</title>
        <authorList>
            <person name="Backus L."/>
            <person name="Wels M."/>
            <person name="Boekhorst J."/>
            <person name="Dijkstra A.R."/>
            <person name="Beerthuyzen M."/>
            <person name="Kelly W.J."/>
            <person name="Siezen R.J."/>
            <person name="van Hijum S.A."/>
            <person name="Bachmann H."/>
        </authorList>
    </citation>
    <scope>NUCLEOTIDE SEQUENCE</scope>
    <source>
        <strain evidence="7">KF282</strain>
        <strain evidence="8">N42</strain>
    </source>
</reference>
<reference evidence="6" key="5">
    <citation type="submission" date="2023-09" db="EMBL/GenBank/DDBJ databases">
        <title>Complete Genomes and Methylome analysis of Lactococcus lactis subs lactis strains.</title>
        <authorList>
            <person name="Fomenkov A."/>
            <person name="McDonnell B."/>
            <person name="Sun L."/>
            <person name="Van Sinderen D."/>
            <person name="Roberts R.J."/>
        </authorList>
    </citation>
    <scope>NUCLEOTIDE SEQUENCE</scope>
    <source>
        <strain evidence="6">229</strain>
    </source>
</reference>
<comment type="similarity">
    <text evidence="1">Belongs to the LysR transcriptional regulatory family.</text>
</comment>
<reference evidence="10 11" key="1">
    <citation type="submission" date="2015-10" db="EMBL/GenBank/DDBJ databases">
        <title>Draft Genome Sequences of 11 Lactococcus lactis subspecies cremoris strains.</title>
        <authorList>
            <person name="Wels M."/>
            <person name="Backus L."/>
            <person name="Boekhorst J."/>
            <person name="Dijkstra A."/>
            <person name="Beerthuizen M."/>
            <person name="Kelly W."/>
            <person name="Siezen R."/>
            <person name="Bachmann H."/>
            <person name="Van Hijum S."/>
        </authorList>
    </citation>
    <scope>NUCLEOTIDE SEQUENCE [LARGE SCALE GENOMIC DNA]</scope>
    <source>
        <strain evidence="11">KF282</strain>
        <strain evidence="10">N42</strain>
    </source>
</reference>
<dbReference type="PATRIC" id="fig|1360.105.peg.4"/>
<dbReference type="InterPro" id="IPR000847">
    <property type="entry name" value="LysR_HTH_N"/>
</dbReference>
<organism evidence="7 11">
    <name type="scientific">Lactococcus lactis subsp. lactis</name>
    <name type="common">Streptococcus lactis</name>
    <dbReference type="NCBI Taxonomy" id="1360"/>
    <lineage>
        <taxon>Bacteria</taxon>
        <taxon>Bacillati</taxon>
        <taxon>Bacillota</taxon>
        <taxon>Bacilli</taxon>
        <taxon>Lactobacillales</taxon>
        <taxon>Streptococcaceae</taxon>
        <taxon>Lactococcus</taxon>
    </lineage>
</organism>
<dbReference type="PROSITE" id="PS50931">
    <property type="entry name" value="HTH_LYSR"/>
    <property type="match status" value="1"/>
</dbReference>
<dbReference type="SUPFAM" id="SSF46785">
    <property type="entry name" value="Winged helix' DNA-binding domain"/>
    <property type="match status" value="1"/>
</dbReference>
<dbReference type="InterPro" id="IPR005119">
    <property type="entry name" value="LysR_subst-bd"/>
</dbReference>
<dbReference type="EMBL" id="LKLW01000035">
    <property type="protein sequence ID" value="KSU28991.1"/>
    <property type="molecule type" value="Genomic_DNA"/>
</dbReference>
<dbReference type="EMBL" id="CP031926">
    <property type="protein sequence ID" value="QRZ35037.1"/>
    <property type="molecule type" value="Genomic_DNA"/>
</dbReference>
<dbReference type="GO" id="GO:0003700">
    <property type="term" value="F:DNA-binding transcription factor activity"/>
    <property type="evidence" value="ECO:0007669"/>
    <property type="project" value="InterPro"/>
</dbReference>
<dbReference type="Proteomes" id="UP001055586">
    <property type="component" value="Chromosome"/>
</dbReference>
<protein>
    <submittedName>
        <fullName evidence="7">Chromosome initiation inhibitor</fullName>
    </submittedName>
    <submittedName>
        <fullName evidence="6">LysR family transcriptional regulator</fullName>
    </submittedName>
</protein>
<dbReference type="AlphaFoldDB" id="A0A0V8CN14"/>
<reference evidence="9" key="3">
    <citation type="journal article" date="2020" name="Mol. Microbiol.">
        <title>The CWPS Rubik's cube: Linking diversity of cell wall polysaccharide structures with the encoded biosynthetic machinery of selected Lactococcus lactis strains.</title>
        <authorList>
            <person name="Mahony J."/>
            <person name="Frantzen C."/>
            <person name="Vinogradov E."/>
            <person name="Sadovskaya I."/>
            <person name="Theodorou I."/>
            <person name="Kelleher P."/>
            <person name="Chapot-Chartier M.P."/>
            <person name="Cambillau C."/>
            <person name="Holo H."/>
            <person name="van Sinderen D."/>
        </authorList>
    </citation>
    <scope>NUCLEOTIDE SEQUENCE</scope>
    <source>
        <strain evidence="9">223</strain>
    </source>
</reference>
<accession>A0A0V8CN14</accession>
<gene>
    <name evidence="7" type="ORF">KF282_1930</name>
    <name evidence="9" type="ORF">LL223_1385</name>
    <name evidence="6" type="ORF">LL229_1379</name>
    <name evidence="8" type="ORF">N42_0571</name>
</gene>
<dbReference type="Gene3D" id="3.40.190.10">
    <property type="entry name" value="Periplasmic binding protein-like II"/>
    <property type="match status" value="2"/>
</dbReference>
<dbReference type="EMBL" id="CP090823">
    <property type="protein sequence ID" value="ARD96260.1"/>
    <property type="molecule type" value="Genomic_DNA"/>
</dbReference>
<dbReference type="FunFam" id="1.10.10.10:FF:000001">
    <property type="entry name" value="LysR family transcriptional regulator"/>
    <property type="match status" value="1"/>
</dbReference>
<evidence type="ECO:0000313" key="9">
    <source>
        <dbReference type="EMBL" id="QRZ35037.1"/>
    </source>
</evidence>
<evidence type="ECO:0000259" key="5">
    <source>
        <dbReference type="PROSITE" id="PS50931"/>
    </source>
</evidence>
<reference evidence="9" key="4">
    <citation type="submission" date="2023-04" db="EMBL/GenBank/DDBJ databases">
        <authorList>
            <person name="McDonnell B."/>
        </authorList>
    </citation>
    <scope>NUCLEOTIDE SEQUENCE</scope>
    <source>
        <strain evidence="9">223</strain>
    </source>
</reference>
<keyword evidence="3" id="KW-0238">DNA-binding</keyword>
<name>A0A0V8CN14_LACLL</name>